<protein>
    <submittedName>
        <fullName evidence="2">Predicted protein</fullName>
    </submittedName>
</protein>
<feature type="transmembrane region" description="Helical" evidence="1">
    <location>
        <begin position="40"/>
        <end position="57"/>
    </location>
</feature>
<accession>D7MHF3</accession>
<sequence length="74" mass="8021">MAGNFKTVAAKSCRSAAVEPVEGVSDDGSEVRRRRCARSWMWLVTIVANLLLSFGHVSTRGTFTLILIIKIGLG</sequence>
<dbReference type="Gramene" id="scaffold_703305.1">
    <property type="protein sequence ID" value="scaffold_703305.1"/>
    <property type="gene ID" value="scaffold_703305.1"/>
</dbReference>
<dbReference type="Proteomes" id="UP000008694">
    <property type="component" value="Unassembled WGS sequence"/>
</dbReference>
<keyword evidence="1" id="KW-0472">Membrane</keyword>
<evidence type="ECO:0000313" key="2">
    <source>
        <dbReference type="EMBL" id="EFH44613.1"/>
    </source>
</evidence>
<dbReference type="EMBL" id="GL348719">
    <property type="protein sequence ID" value="EFH44613.1"/>
    <property type="molecule type" value="Genomic_DNA"/>
</dbReference>
<evidence type="ECO:0000313" key="3">
    <source>
        <dbReference type="Proteomes" id="UP000008694"/>
    </source>
</evidence>
<gene>
    <name evidence="2" type="ORF">ARALYDRAFT_915563</name>
</gene>
<name>D7MHF3_ARALL</name>
<proteinExistence type="predicted"/>
<reference evidence="3" key="1">
    <citation type="journal article" date="2011" name="Nat. Genet.">
        <title>The Arabidopsis lyrata genome sequence and the basis of rapid genome size change.</title>
        <authorList>
            <person name="Hu T.T."/>
            <person name="Pattyn P."/>
            <person name="Bakker E.G."/>
            <person name="Cao J."/>
            <person name="Cheng J.-F."/>
            <person name="Clark R.M."/>
            <person name="Fahlgren N."/>
            <person name="Fawcett J.A."/>
            <person name="Grimwood J."/>
            <person name="Gundlach H."/>
            <person name="Haberer G."/>
            <person name="Hollister J.D."/>
            <person name="Ossowski S."/>
            <person name="Ottilar R.P."/>
            <person name="Salamov A.A."/>
            <person name="Schneeberger K."/>
            <person name="Spannagl M."/>
            <person name="Wang X."/>
            <person name="Yang L."/>
            <person name="Nasrallah M.E."/>
            <person name="Bergelson J."/>
            <person name="Carrington J.C."/>
            <person name="Gaut B.S."/>
            <person name="Schmutz J."/>
            <person name="Mayer K.F.X."/>
            <person name="Van de Peer Y."/>
            <person name="Grigoriev I.V."/>
            <person name="Nordborg M."/>
            <person name="Weigel D."/>
            <person name="Guo Y.-L."/>
        </authorList>
    </citation>
    <scope>NUCLEOTIDE SEQUENCE [LARGE SCALE GENOMIC DNA]</scope>
    <source>
        <strain evidence="3">cv. MN47</strain>
    </source>
</reference>
<keyword evidence="1" id="KW-0812">Transmembrane</keyword>
<keyword evidence="3" id="KW-1185">Reference proteome</keyword>
<dbReference type="AlphaFoldDB" id="D7MHF3"/>
<dbReference type="HOGENOM" id="CLU_2691135_0_0_1"/>
<organism evidence="3">
    <name type="scientific">Arabidopsis lyrata subsp. lyrata</name>
    <name type="common">Lyre-leaved rock-cress</name>
    <dbReference type="NCBI Taxonomy" id="81972"/>
    <lineage>
        <taxon>Eukaryota</taxon>
        <taxon>Viridiplantae</taxon>
        <taxon>Streptophyta</taxon>
        <taxon>Embryophyta</taxon>
        <taxon>Tracheophyta</taxon>
        <taxon>Spermatophyta</taxon>
        <taxon>Magnoliopsida</taxon>
        <taxon>eudicotyledons</taxon>
        <taxon>Gunneridae</taxon>
        <taxon>Pentapetalae</taxon>
        <taxon>rosids</taxon>
        <taxon>malvids</taxon>
        <taxon>Brassicales</taxon>
        <taxon>Brassicaceae</taxon>
        <taxon>Camelineae</taxon>
        <taxon>Arabidopsis</taxon>
    </lineage>
</organism>
<keyword evidence="1" id="KW-1133">Transmembrane helix</keyword>
<evidence type="ECO:0000256" key="1">
    <source>
        <dbReference type="SAM" id="Phobius"/>
    </source>
</evidence>